<dbReference type="Proteomes" id="UP000316806">
    <property type="component" value="Chromosome"/>
</dbReference>
<dbReference type="InterPro" id="IPR050131">
    <property type="entry name" value="Peptidase_S8_subtilisin-like"/>
</dbReference>
<dbReference type="GO" id="GO:0006508">
    <property type="term" value="P:proteolysis"/>
    <property type="evidence" value="ECO:0007669"/>
    <property type="project" value="UniProtKB-KW"/>
</dbReference>
<dbReference type="InterPro" id="IPR015500">
    <property type="entry name" value="Peptidase_S8_subtilisin-rel"/>
</dbReference>
<feature type="domain" description="Peptidase S8/S53" evidence="9">
    <location>
        <begin position="189"/>
        <end position="517"/>
    </location>
</feature>
<evidence type="ECO:0000313" key="11">
    <source>
        <dbReference type="Proteomes" id="UP000316806"/>
    </source>
</evidence>
<evidence type="ECO:0000256" key="3">
    <source>
        <dbReference type="ARBA" id="ARBA00022801"/>
    </source>
</evidence>
<sequence>MAHLRSSRSSRSRRLTLAALPLGVALAAAVGFGPGATAAPLDSPWPTAPQAVQAPAAGKLTYVVNTRTDAKTIAAVKKAIGKADGTVVVTYRKIGVIVAHSANPDFGKELRKVHGVQSAGATRTAPLTAAGTTEEGAPTFLSKDRAGRAKAGQRQAGSGGAAAEPLEGDQWDLRAIGADKAAQIDPGSKKVTVGVIDTGVDDTHPDLAPSFSAKQSASCVGGKADTSPGAWRPAKKEHYHGTHVAGEIAAARNGIGVAGVAPGVKVAGIKVADPVSELFYPESVVCAFVFAADNGIEITNNSYYVDPWLYNCKDDPDQRAILDAVNRAQLYAQRKGTLNLASAGNSNHDLDADEIVDESSPDDSTPVKRTIDPHKCLDVPTQLPGVVTVSATGVYKAKSYYSTYGNGVIDIAAPGGDRRYQKPTDTPSKDGGILSTMPGGEYAWLQGTSMASPHAAGVAALLKSTHPKAGPAELQRLLKKQADNPGCPDKPYDPDGDGKVDAVCKGDKNRNGFYGHGIVDALDAVTKK</sequence>
<dbReference type="Gene3D" id="3.40.50.200">
    <property type="entry name" value="Peptidase S8/S53 domain"/>
    <property type="match status" value="1"/>
</dbReference>
<keyword evidence="4 6" id="KW-0720">Serine protease</keyword>
<evidence type="ECO:0000259" key="9">
    <source>
        <dbReference type="Pfam" id="PF00082"/>
    </source>
</evidence>
<evidence type="ECO:0000313" key="10">
    <source>
        <dbReference type="EMBL" id="QDQ10788.1"/>
    </source>
</evidence>
<dbReference type="AlphaFoldDB" id="A0A516R552"/>
<dbReference type="Pfam" id="PF00082">
    <property type="entry name" value="Peptidase_S8"/>
    <property type="match status" value="1"/>
</dbReference>
<dbReference type="PRINTS" id="PR00723">
    <property type="entry name" value="SUBTILISIN"/>
</dbReference>
<dbReference type="EMBL" id="CP040916">
    <property type="protein sequence ID" value="QDQ10788.1"/>
    <property type="molecule type" value="Genomic_DNA"/>
</dbReference>
<evidence type="ECO:0000256" key="6">
    <source>
        <dbReference type="PROSITE-ProRule" id="PRU01240"/>
    </source>
</evidence>
<evidence type="ECO:0000256" key="5">
    <source>
        <dbReference type="PIRSR" id="PIRSR615500-1"/>
    </source>
</evidence>
<dbReference type="PANTHER" id="PTHR43806">
    <property type="entry name" value="PEPTIDASE S8"/>
    <property type="match status" value="1"/>
</dbReference>
<dbReference type="PROSITE" id="PS51892">
    <property type="entry name" value="SUBTILASE"/>
    <property type="match status" value="1"/>
</dbReference>
<feature type="active site" description="Charge relay system" evidence="5 6">
    <location>
        <position position="449"/>
    </location>
</feature>
<accession>A0A516R552</accession>
<dbReference type="InterPro" id="IPR036852">
    <property type="entry name" value="Peptidase_S8/S53_dom_sf"/>
</dbReference>
<evidence type="ECO:0000256" key="1">
    <source>
        <dbReference type="ARBA" id="ARBA00011073"/>
    </source>
</evidence>
<dbReference type="PANTHER" id="PTHR43806:SF11">
    <property type="entry name" value="CEREVISIN-RELATED"/>
    <property type="match status" value="1"/>
</dbReference>
<dbReference type="InterPro" id="IPR023827">
    <property type="entry name" value="Peptidase_S8_Asp-AS"/>
</dbReference>
<evidence type="ECO:0000256" key="4">
    <source>
        <dbReference type="ARBA" id="ARBA00022825"/>
    </source>
</evidence>
<feature type="region of interest" description="Disordered" evidence="8">
    <location>
        <begin position="117"/>
        <end position="167"/>
    </location>
</feature>
<dbReference type="InterPro" id="IPR000209">
    <property type="entry name" value="Peptidase_S8/S53_dom"/>
</dbReference>
<feature type="active site" description="Charge relay system" evidence="5 6">
    <location>
        <position position="197"/>
    </location>
</feature>
<reference evidence="10 11" key="1">
    <citation type="journal article" date="2019" name="J. Ind. Microbiol. Biotechnol.">
        <title>The complete genomic sequence of Streptomyces spectabilis NRRL-2792 and identification of secondary metabolite biosynthetic gene clusters.</title>
        <authorList>
            <person name="Sinha A."/>
            <person name="Phillips-Salemka S."/>
            <person name="Niraula T.A."/>
            <person name="Short K.A."/>
            <person name="Niraula N.P."/>
        </authorList>
    </citation>
    <scope>NUCLEOTIDE SEQUENCE [LARGE SCALE GENOMIC DNA]</scope>
    <source>
        <strain evidence="10 11">NRRL 2792</strain>
    </source>
</reference>
<proteinExistence type="inferred from homology"/>
<name>A0A516R552_STRST</name>
<dbReference type="RefSeq" id="WP_144002703.1">
    <property type="nucleotide sequence ID" value="NZ_CP040916.1"/>
</dbReference>
<dbReference type="PROSITE" id="PS00137">
    <property type="entry name" value="SUBTILASE_HIS"/>
    <property type="match status" value="1"/>
</dbReference>
<dbReference type="PROSITE" id="PS00138">
    <property type="entry name" value="SUBTILASE_SER"/>
    <property type="match status" value="1"/>
</dbReference>
<dbReference type="SUPFAM" id="SSF52743">
    <property type="entry name" value="Subtilisin-like"/>
    <property type="match status" value="1"/>
</dbReference>
<comment type="similarity">
    <text evidence="1 6 7">Belongs to the peptidase S8 family.</text>
</comment>
<evidence type="ECO:0000256" key="7">
    <source>
        <dbReference type="RuleBase" id="RU003355"/>
    </source>
</evidence>
<feature type="region of interest" description="Disordered" evidence="8">
    <location>
        <begin position="416"/>
        <end position="435"/>
    </location>
</feature>
<evidence type="ECO:0000256" key="8">
    <source>
        <dbReference type="SAM" id="MobiDB-lite"/>
    </source>
</evidence>
<feature type="compositionally biased region" description="Low complexity" evidence="8">
    <location>
        <begin position="124"/>
        <end position="139"/>
    </location>
</feature>
<dbReference type="PROSITE" id="PS00136">
    <property type="entry name" value="SUBTILASE_ASP"/>
    <property type="match status" value="1"/>
</dbReference>
<feature type="active site" description="Charge relay system" evidence="5 6">
    <location>
        <position position="240"/>
    </location>
</feature>
<dbReference type="InterPro" id="IPR023828">
    <property type="entry name" value="Peptidase_S8_Ser-AS"/>
</dbReference>
<feature type="region of interest" description="Disordered" evidence="8">
    <location>
        <begin position="481"/>
        <end position="503"/>
    </location>
</feature>
<dbReference type="GO" id="GO:0004252">
    <property type="term" value="F:serine-type endopeptidase activity"/>
    <property type="evidence" value="ECO:0007669"/>
    <property type="project" value="UniProtKB-UniRule"/>
</dbReference>
<evidence type="ECO:0000256" key="2">
    <source>
        <dbReference type="ARBA" id="ARBA00022670"/>
    </source>
</evidence>
<organism evidence="10 11">
    <name type="scientific">Streptomyces spectabilis</name>
    <dbReference type="NCBI Taxonomy" id="68270"/>
    <lineage>
        <taxon>Bacteria</taxon>
        <taxon>Bacillati</taxon>
        <taxon>Actinomycetota</taxon>
        <taxon>Actinomycetes</taxon>
        <taxon>Kitasatosporales</taxon>
        <taxon>Streptomycetaceae</taxon>
        <taxon>Streptomyces</taxon>
    </lineage>
</organism>
<protein>
    <submittedName>
        <fullName evidence="10">Peptidase S8</fullName>
    </submittedName>
</protein>
<keyword evidence="3 6" id="KW-0378">Hydrolase</keyword>
<feature type="compositionally biased region" description="Basic and acidic residues" evidence="8">
    <location>
        <begin position="490"/>
        <end position="503"/>
    </location>
</feature>
<gene>
    <name evidence="10" type="ORF">FH965_09520</name>
</gene>
<keyword evidence="2 6" id="KW-0645">Protease</keyword>
<dbReference type="InterPro" id="IPR022398">
    <property type="entry name" value="Peptidase_S8_His-AS"/>
</dbReference>